<comment type="catalytic activity">
    <reaction evidence="5">
        <text>7-aminomethyl-7-carbaguanosine(34) in tRNA + S-adenosyl-L-methionine = epoxyqueuosine(34) in tRNA + adenine + L-methionine + 2 H(+)</text>
        <dbReference type="Rhea" id="RHEA:32155"/>
        <dbReference type="Rhea" id="RHEA-COMP:10342"/>
        <dbReference type="Rhea" id="RHEA-COMP:18582"/>
        <dbReference type="ChEBI" id="CHEBI:15378"/>
        <dbReference type="ChEBI" id="CHEBI:16708"/>
        <dbReference type="ChEBI" id="CHEBI:57844"/>
        <dbReference type="ChEBI" id="CHEBI:59789"/>
        <dbReference type="ChEBI" id="CHEBI:82833"/>
        <dbReference type="ChEBI" id="CHEBI:194443"/>
        <dbReference type="EC" id="2.4.99.17"/>
    </reaction>
</comment>
<dbReference type="InterPro" id="IPR042118">
    <property type="entry name" value="QueA_dom1"/>
</dbReference>
<keyword evidence="4 5" id="KW-0671">Queuosine biosynthesis</keyword>
<dbReference type="PANTHER" id="PTHR30307">
    <property type="entry name" value="S-ADENOSYLMETHIONINE:TRNA RIBOSYLTRANSFERASE-ISOMERASE"/>
    <property type="match status" value="1"/>
</dbReference>
<evidence type="ECO:0000256" key="3">
    <source>
        <dbReference type="ARBA" id="ARBA00022691"/>
    </source>
</evidence>
<dbReference type="Gene3D" id="2.40.10.240">
    <property type="entry name" value="QueA-like"/>
    <property type="match status" value="1"/>
</dbReference>
<dbReference type="GO" id="GO:0051075">
    <property type="term" value="F:S-adenosylmethionine:tRNA ribosyltransferase-isomerase activity"/>
    <property type="evidence" value="ECO:0007669"/>
    <property type="project" value="UniProtKB-EC"/>
</dbReference>
<keyword evidence="3 5" id="KW-0949">S-adenosyl-L-methionine</keyword>
<gene>
    <name evidence="5" type="primary">queA</name>
    <name evidence="6" type="ORF">BBW65_03665</name>
</gene>
<keyword evidence="2 5" id="KW-0808">Transferase</keyword>
<organism evidence="6 7">
    <name type="scientific">Helicobacter enhydrae</name>
    <dbReference type="NCBI Taxonomy" id="222136"/>
    <lineage>
        <taxon>Bacteria</taxon>
        <taxon>Pseudomonadati</taxon>
        <taxon>Campylobacterota</taxon>
        <taxon>Epsilonproteobacteria</taxon>
        <taxon>Campylobacterales</taxon>
        <taxon>Helicobacteraceae</taxon>
        <taxon>Helicobacter</taxon>
    </lineage>
</organism>
<comment type="pathway">
    <text evidence="5">tRNA modification; tRNA-queuosine biosynthesis.</text>
</comment>
<dbReference type="EMBL" id="CP016503">
    <property type="protein sequence ID" value="ANV97950.1"/>
    <property type="molecule type" value="Genomic_DNA"/>
</dbReference>
<comment type="subcellular location">
    <subcellularLocation>
        <location evidence="5">Cytoplasm</location>
    </subcellularLocation>
</comment>
<dbReference type="NCBIfam" id="NF001140">
    <property type="entry name" value="PRK00147.1"/>
    <property type="match status" value="1"/>
</dbReference>
<dbReference type="NCBIfam" id="TIGR00113">
    <property type="entry name" value="queA"/>
    <property type="match status" value="1"/>
</dbReference>
<evidence type="ECO:0000313" key="7">
    <source>
        <dbReference type="Proteomes" id="UP000092884"/>
    </source>
</evidence>
<dbReference type="GO" id="GO:0005737">
    <property type="term" value="C:cytoplasm"/>
    <property type="evidence" value="ECO:0007669"/>
    <property type="project" value="UniProtKB-SubCell"/>
</dbReference>
<dbReference type="GO" id="GO:0008616">
    <property type="term" value="P:tRNA queuosine(34) biosynthetic process"/>
    <property type="evidence" value="ECO:0007669"/>
    <property type="project" value="UniProtKB-UniRule"/>
</dbReference>
<comment type="similarity">
    <text evidence="5">Belongs to the QueA family.</text>
</comment>
<evidence type="ECO:0000256" key="2">
    <source>
        <dbReference type="ARBA" id="ARBA00022679"/>
    </source>
</evidence>
<dbReference type="InterPro" id="IPR003699">
    <property type="entry name" value="QueA"/>
</dbReference>
<dbReference type="Proteomes" id="UP000092884">
    <property type="component" value="Chromosome"/>
</dbReference>
<accession>A0A1B1U5B7</accession>
<evidence type="ECO:0000313" key="6">
    <source>
        <dbReference type="EMBL" id="ANV97950.1"/>
    </source>
</evidence>
<proteinExistence type="inferred from homology"/>
<dbReference type="HAMAP" id="MF_00113">
    <property type="entry name" value="QueA"/>
    <property type="match status" value="1"/>
</dbReference>
<evidence type="ECO:0000256" key="5">
    <source>
        <dbReference type="HAMAP-Rule" id="MF_00113"/>
    </source>
</evidence>
<evidence type="ECO:0000256" key="4">
    <source>
        <dbReference type="ARBA" id="ARBA00022785"/>
    </source>
</evidence>
<keyword evidence="7" id="KW-1185">Reference proteome</keyword>
<keyword evidence="6" id="KW-0413">Isomerase</keyword>
<keyword evidence="1 5" id="KW-0963">Cytoplasm</keyword>
<dbReference type="KEGG" id="het:BBW65_03665"/>
<evidence type="ECO:0000256" key="1">
    <source>
        <dbReference type="ARBA" id="ARBA00022490"/>
    </source>
</evidence>
<dbReference type="STRING" id="222136.BBW65_03665"/>
<dbReference type="SUPFAM" id="SSF111337">
    <property type="entry name" value="QueA-like"/>
    <property type="match status" value="1"/>
</dbReference>
<reference evidence="7" key="1">
    <citation type="submission" date="2016-07" db="EMBL/GenBank/DDBJ databases">
        <authorList>
            <person name="Florea S."/>
            <person name="Webb J.S."/>
            <person name="Jaromczyk J."/>
            <person name="Schardl C.L."/>
        </authorList>
    </citation>
    <scope>NUCLEOTIDE SEQUENCE [LARGE SCALE GENOMIC DNA]</scope>
    <source>
        <strain evidence="7">MIT 01-6242</strain>
    </source>
</reference>
<dbReference type="EC" id="2.4.99.17" evidence="5"/>
<name>A0A1B1U5B7_9HELI</name>
<dbReference type="InterPro" id="IPR042119">
    <property type="entry name" value="QueA_dom2"/>
</dbReference>
<dbReference type="OrthoDB" id="9805933at2"/>
<dbReference type="InterPro" id="IPR036100">
    <property type="entry name" value="QueA_sf"/>
</dbReference>
<dbReference type="UniPathway" id="UPA00392"/>
<comment type="function">
    <text evidence="5">Transfers and isomerizes the ribose moiety from AdoMet to the 7-aminomethyl group of 7-deazaguanine (preQ1-tRNA) to give epoxyqueuosine (oQ-tRNA).</text>
</comment>
<dbReference type="PANTHER" id="PTHR30307:SF0">
    <property type="entry name" value="S-ADENOSYLMETHIONINE:TRNA RIBOSYLTRANSFERASE-ISOMERASE"/>
    <property type="match status" value="1"/>
</dbReference>
<comment type="subunit">
    <text evidence="5">Monomer.</text>
</comment>
<dbReference type="RefSeq" id="WP_066339865.1">
    <property type="nucleotide sequence ID" value="NZ_CP016503.1"/>
</dbReference>
<dbReference type="AlphaFoldDB" id="A0A1B1U5B7"/>
<dbReference type="Pfam" id="PF02547">
    <property type="entry name" value="Queuosine_synth"/>
    <property type="match status" value="1"/>
</dbReference>
<protein>
    <recommendedName>
        <fullName evidence="5">S-adenosylmethionine:tRNA ribosyltransferase-isomerase</fullName>
        <ecNumber evidence="5">2.4.99.17</ecNumber>
    </recommendedName>
    <alternativeName>
        <fullName evidence="5">Queuosine biosynthesis protein QueA</fullName>
    </alternativeName>
</protein>
<dbReference type="Gene3D" id="3.40.1780.10">
    <property type="entry name" value="QueA-like"/>
    <property type="match status" value="1"/>
</dbReference>
<sequence length="349" mass="39843">MIDLQLSSYDYHLPPNLIATFPAMPRESAKLLVYDRQKDTITHSDFFHFYDFVPSDTLFVLNDTKVIKARMYGNKIHADHTLGGQVEVFYHRHIAHHQFLVQIKGRVKVGQTISLSPNLTLQVQELLEDGFRIVSFELDSRPISPSELLCEIEKIGHIPLPPYIKRQDRPLDAQEYQSVFAKNLGSVAAPTASLHFSQIDQILQHFKHCFVTLNVGAGTFLSVQTPDIRDHQIHTESFALSNESYRNITQASHILCIGTTTARVVEYLHRNPPTHTTQSHIYGECDLFLHPHNPPQKINALLTNFHLPKSTLIMLVSSLVGRKKCLEIYQEAIQAQYRFYSYGDGMLIL</sequence>